<dbReference type="CDD" id="cd05259">
    <property type="entry name" value="PCBER_SDR_a"/>
    <property type="match status" value="1"/>
</dbReference>
<feature type="domain" description="NmrA-like" evidence="3">
    <location>
        <begin position="31"/>
        <end position="281"/>
    </location>
</feature>
<organism evidence="4 5">
    <name type="scientific">Purpureocillium lavendulum</name>
    <dbReference type="NCBI Taxonomy" id="1247861"/>
    <lineage>
        <taxon>Eukaryota</taxon>
        <taxon>Fungi</taxon>
        <taxon>Dikarya</taxon>
        <taxon>Ascomycota</taxon>
        <taxon>Pezizomycotina</taxon>
        <taxon>Sordariomycetes</taxon>
        <taxon>Hypocreomycetidae</taxon>
        <taxon>Hypocreales</taxon>
        <taxon>Ophiocordycipitaceae</taxon>
        <taxon>Purpureocillium</taxon>
    </lineage>
</organism>
<dbReference type="InterPro" id="IPR045312">
    <property type="entry name" value="PCBER-like"/>
</dbReference>
<evidence type="ECO:0000259" key="3">
    <source>
        <dbReference type="Pfam" id="PF05368"/>
    </source>
</evidence>
<reference evidence="4" key="1">
    <citation type="submission" date="2023-01" db="EMBL/GenBank/DDBJ databases">
        <title>The growth and conidiation of Purpureocillium lavendulum are regulated by nitrogen source and histone H3K14 acetylation.</title>
        <authorList>
            <person name="Tang P."/>
            <person name="Han J."/>
            <person name="Zhang C."/>
            <person name="Tang P."/>
            <person name="Qi F."/>
            <person name="Zhang K."/>
            <person name="Liang L."/>
        </authorList>
    </citation>
    <scope>NUCLEOTIDE SEQUENCE</scope>
    <source>
        <strain evidence="4">YMF1.00683</strain>
    </source>
</reference>
<evidence type="ECO:0000313" key="5">
    <source>
        <dbReference type="Proteomes" id="UP001163105"/>
    </source>
</evidence>
<keyword evidence="2" id="KW-0560">Oxidoreductase</keyword>
<comment type="caution">
    <text evidence="4">The sequence shown here is derived from an EMBL/GenBank/DDBJ whole genome shotgun (WGS) entry which is preliminary data.</text>
</comment>
<keyword evidence="1" id="KW-0521">NADP</keyword>
<dbReference type="PANTHER" id="PTHR47706:SF6">
    <property type="entry name" value="NMRA-LIKE FAMILY PROTEIN (AFU_ORTHOLOGUE AFUA_6G00280)"/>
    <property type="match status" value="1"/>
</dbReference>
<dbReference type="EMBL" id="JAQHRD010000001">
    <property type="protein sequence ID" value="KAJ6446738.1"/>
    <property type="molecule type" value="Genomic_DNA"/>
</dbReference>
<dbReference type="InterPro" id="IPR036291">
    <property type="entry name" value="NAD(P)-bd_dom_sf"/>
</dbReference>
<dbReference type="AlphaFoldDB" id="A0AB34G639"/>
<evidence type="ECO:0000256" key="2">
    <source>
        <dbReference type="ARBA" id="ARBA00023002"/>
    </source>
</evidence>
<dbReference type="InterPro" id="IPR051609">
    <property type="entry name" value="NmrA/Isoflavone_reductase-like"/>
</dbReference>
<dbReference type="SUPFAM" id="SSF51735">
    <property type="entry name" value="NAD(P)-binding Rossmann-fold domains"/>
    <property type="match status" value="1"/>
</dbReference>
<proteinExistence type="predicted"/>
<dbReference type="Proteomes" id="UP001163105">
    <property type="component" value="Unassembled WGS sequence"/>
</dbReference>
<dbReference type="GO" id="GO:0016491">
    <property type="term" value="F:oxidoreductase activity"/>
    <property type="evidence" value="ECO:0007669"/>
    <property type="project" value="UniProtKB-KW"/>
</dbReference>
<gene>
    <name evidence="4" type="ORF">O9K51_01511</name>
</gene>
<evidence type="ECO:0000313" key="4">
    <source>
        <dbReference type="EMBL" id="KAJ6446738.1"/>
    </source>
</evidence>
<dbReference type="Pfam" id="PF05368">
    <property type="entry name" value="NmrA"/>
    <property type="match status" value="1"/>
</dbReference>
<dbReference type="InterPro" id="IPR008030">
    <property type="entry name" value="NmrA-like"/>
</dbReference>
<dbReference type="PANTHER" id="PTHR47706">
    <property type="entry name" value="NMRA-LIKE FAMILY PROTEIN"/>
    <property type="match status" value="1"/>
</dbReference>
<dbReference type="Gene3D" id="3.40.50.720">
    <property type="entry name" value="NAD(P)-binding Rossmann-like Domain"/>
    <property type="match status" value="1"/>
</dbReference>
<dbReference type="Gene3D" id="3.90.25.10">
    <property type="entry name" value="UDP-galactose 4-epimerase, domain 1"/>
    <property type="match status" value="1"/>
</dbReference>
<evidence type="ECO:0000256" key="1">
    <source>
        <dbReference type="ARBA" id="ARBA00022857"/>
    </source>
</evidence>
<keyword evidence="5" id="KW-1185">Reference proteome</keyword>
<sequence length="339" mass="36553">MTSSSPLQLTATNLAAFNRASSGPIMTPPSVLVLGAGELGLAVLTALAAHPLRPRVATLSVLLRQATLDSAAPAKKRAVQHMRGLGADFEAADVVAASVEELASVMGRYDTVVSCCGMELPPGTQTKLAEAALRAGVRRFFPWQFGMDYDVIGKGSAQDLFDEQLEVRRVLRAQTATAWTIVSTGLFMSFLFEPAFGVVDLGARTVRALGRWDNEITVTTPRDIGRVTADVVLDPRGEGVDGVVYTAGDTVSYARLADLVDERFGPGKFTRELWDEETLAEQLERDPDSVMAKYRGTFARGKGVAWDPSTTVNARRGTSMTDVREYLKSMQLNTSGEDS</sequence>
<name>A0AB34G639_9HYPO</name>
<accession>A0AB34G639</accession>
<protein>
    <submittedName>
        <fullName evidence="4">NmrA family protein</fullName>
    </submittedName>
</protein>